<proteinExistence type="predicted"/>
<comment type="caution">
    <text evidence="3">The sequence shown here is derived from an EMBL/GenBank/DDBJ whole genome shotgun (WGS) entry which is preliminary data.</text>
</comment>
<evidence type="ECO:0000259" key="2">
    <source>
        <dbReference type="Pfam" id="PF07786"/>
    </source>
</evidence>
<dbReference type="STRING" id="427683.A5481_16940"/>
<keyword evidence="1" id="KW-1133">Transmembrane helix</keyword>
<evidence type="ECO:0000256" key="1">
    <source>
        <dbReference type="SAM" id="Phobius"/>
    </source>
</evidence>
<evidence type="ECO:0000313" key="3">
    <source>
        <dbReference type="EMBL" id="OAS23436.1"/>
    </source>
</evidence>
<sequence>MTATVTPSRRTAIQTPSIPVRRLAIVDLARAVALLAMALYHLTWDLGFLRLTPENAALSPIGRLAAHGIAGSFLVLVGISLVLARGRGGWRSYLLRLGRIAAAAGAISLATLWLFPESWIFFGILHCIALSSVLALPALAAPLPLVWVGAALVLAGPALAAAAGAPAILDAPGLLFLGLGSVVPTTNDYVPLCPWFGCVLAGIGLGRAAGPRLAASRLGAWVPRRRIGRLAAAAGRHSLAVYLVHQPVLLGLLYGVAALTGPHPRAGEAQFLRDYRATCAEAGGGAAACRVAARCALVRLREEGLWRMGGSFTAEEQARAIAASRTCFRAVGGR</sequence>
<dbReference type="Pfam" id="PF07786">
    <property type="entry name" value="HGSNAT_cat"/>
    <property type="match status" value="1"/>
</dbReference>
<protein>
    <recommendedName>
        <fullName evidence="2">Heparan-alpha-glucosaminide N-acetyltransferase catalytic domain-containing protein</fullName>
    </recommendedName>
</protein>
<dbReference type="AlphaFoldDB" id="A0A179S8H1"/>
<feature type="transmembrane region" description="Helical" evidence="1">
    <location>
        <begin position="93"/>
        <end position="113"/>
    </location>
</feature>
<dbReference type="InterPro" id="IPR012429">
    <property type="entry name" value="HGSNAT_cat"/>
</dbReference>
<dbReference type="OrthoDB" id="9807591at2"/>
<dbReference type="EMBL" id="LWHQ01000034">
    <property type="protein sequence ID" value="OAS23436.1"/>
    <property type="molecule type" value="Genomic_DNA"/>
</dbReference>
<keyword evidence="1" id="KW-0812">Transmembrane</keyword>
<gene>
    <name evidence="3" type="ORF">A5481_16940</name>
</gene>
<feature type="transmembrane region" description="Helical" evidence="1">
    <location>
        <begin position="189"/>
        <end position="209"/>
    </location>
</feature>
<feature type="transmembrane region" description="Helical" evidence="1">
    <location>
        <begin position="23"/>
        <end position="44"/>
    </location>
</feature>
<feature type="transmembrane region" description="Helical" evidence="1">
    <location>
        <begin position="146"/>
        <end position="169"/>
    </location>
</feature>
<keyword evidence="1" id="KW-0472">Membrane</keyword>
<dbReference type="RefSeq" id="WP_048432547.1">
    <property type="nucleotide sequence ID" value="NZ_LWHQ01000034.1"/>
</dbReference>
<evidence type="ECO:0000313" key="4">
    <source>
        <dbReference type="Proteomes" id="UP000078316"/>
    </source>
</evidence>
<reference evidence="3 4" key="1">
    <citation type="submission" date="2016-04" db="EMBL/GenBank/DDBJ databases">
        <authorList>
            <person name="Evans L.H."/>
            <person name="Alamgir A."/>
            <person name="Owens N."/>
            <person name="Weber N.D."/>
            <person name="Virtaneva K."/>
            <person name="Barbian K."/>
            <person name="Babar A."/>
            <person name="Rosenke K."/>
        </authorList>
    </citation>
    <scope>NUCLEOTIDE SEQUENCE [LARGE SCALE GENOMIC DNA]</scope>
    <source>
        <strain evidence="3 4">PMB02</strain>
    </source>
</reference>
<name>A0A179S8H1_9HYPH</name>
<feature type="transmembrane region" description="Helical" evidence="1">
    <location>
        <begin position="64"/>
        <end position="84"/>
    </location>
</feature>
<feature type="domain" description="Heparan-alpha-glucosaminide N-acetyltransferase catalytic" evidence="2">
    <location>
        <begin position="22"/>
        <end position="247"/>
    </location>
</feature>
<feature type="transmembrane region" description="Helical" evidence="1">
    <location>
        <begin position="119"/>
        <end position="139"/>
    </location>
</feature>
<accession>A0A179S8H1</accession>
<dbReference type="Proteomes" id="UP000078316">
    <property type="component" value="Unassembled WGS sequence"/>
</dbReference>
<organism evidence="3 4">
    <name type="scientific">Methylobacterium platani</name>
    <dbReference type="NCBI Taxonomy" id="427683"/>
    <lineage>
        <taxon>Bacteria</taxon>
        <taxon>Pseudomonadati</taxon>
        <taxon>Pseudomonadota</taxon>
        <taxon>Alphaproteobacteria</taxon>
        <taxon>Hyphomicrobiales</taxon>
        <taxon>Methylobacteriaceae</taxon>
        <taxon>Methylobacterium</taxon>
    </lineage>
</organism>